<gene>
    <name evidence="1" type="ORF">L3X38_036414</name>
</gene>
<organism evidence="1 2">
    <name type="scientific">Prunus dulcis</name>
    <name type="common">Almond</name>
    <name type="synonym">Amygdalus dulcis</name>
    <dbReference type="NCBI Taxonomy" id="3755"/>
    <lineage>
        <taxon>Eukaryota</taxon>
        <taxon>Viridiplantae</taxon>
        <taxon>Streptophyta</taxon>
        <taxon>Embryophyta</taxon>
        <taxon>Tracheophyta</taxon>
        <taxon>Spermatophyta</taxon>
        <taxon>Magnoliopsida</taxon>
        <taxon>eudicotyledons</taxon>
        <taxon>Gunneridae</taxon>
        <taxon>Pentapetalae</taxon>
        <taxon>rosids</taxon>
        <taxon>fabids</taxon>
        <taxon>Rosales</taxon>
        <taxon>Rosaceae</taxon>
        <taxon>Amygdaloideae</taxon>
        <taxon>Amygdaleae</taxon>
        <taxon>Prunus</taxon>
    </lineage>
</organism>
<proteinExistence type="predicted"/>
<evidence type="ECO:0008006" key="3">
    <source>
        <dbReference type="Google" id="ProtNLM"/>
    </source>
</evidence>
<protein>
    <recommendedName>
        <fullName evidence="3">Zinc finger GRF-type domain-containing protein</fullName>
    </recommendedName>
</protein>
<comment type="caution">
    <text evidence="1">The sequence shown here is derived from an EMBL/GenBank/DDBJ whole genome shotgun (WGS) entry which is preliminary data.</text>
</comment>
<sequence length="127" mass="14550">MHRNRRAASTESSSNTFIMEDDMVRICRCGFEAETIVCWSDENAGMRLYVCCREKYGGGCGWKAWKDPKMSEQAKHVICRLLRQINSLEEKRAKDKKIMQKLSDREKISKAGAKLFGCDSIVVCFIS</sequence>
<keyword evidence="2" id="KW-1185">Reference proteome</keyword>
<evidence type="ECO:0000313" key="1">
    <source>
        <dbReference type="EMBL" id="KAI5316707.1"/>
    </source>
</evidence>
<reference evidence="1 2" key="1">
    <citation type="journal article" date="2022" name="G3 (Bethesda)">
        <title>Whole-genome sequence and methylome profiling of the almond [Prunus dulcis (Mill.) D.A. Webb] cultivar 'Nonpareil'.</title>
        <authorList>
            <person name="D'Amico-Willman K.M."/>
            <person name="Ouma W.Z."/>
            <person name="Meulia T."/>
            <person name="Sideli G.M."/>
            <person name="Gradziel T.M."/>
            <person name="Fresnedo-Ramirez J."/>
        </authorList>
    </citation>
    <scope>NUCLEOTIDE SEQUENCE [LARGE SCALE GENOMIC DNA]</scope>
    <source>
        <strain evidence="1">Clone GOH B32 T37-40</strain>
    </source>
</reference>
<name>A0AAD4V351_PRUDU</name>
<accession>A0AAD4V351</accession>
<evidence type="ECO:0000313" key="2">
    <source>
        <dbReference type="Proteomes" id="UP001054821"/>
    </source>
</evidence>
<dbReference type="AlphaFoldDB" id="A0AAD4V351"/>
<dbReference type="EMBL" id="JAJFAZ020000007">
    <property type="protein sequence ID" value="KAI5316707.1"/>
    <property type="molecule type" value="Genomic_DNA"/>
</dbReference>
<dbReference type="Proteomes" id="UP001054821">
    <property type="component" value="Chromosome 7"/>
</dbReference>